<dbReference type="Proteomes" id="UP001054892">
    <property type="component" value="Unassembled WGS sequence"/>
</dbReference>
<sequence>MGFYIRMSGIGDRLREERERLGLSQGAFGELGGVKANAQGNYEKGDRFPDAAYLAAVAEQGVDVLYVITGGRVLPSTDSLTAEEAEFLHHYRQIPAADRAGLNKIAAAMAAMGDSYQAGRR</sequence>
<dbReference type="InterPro" id="IPR010982">
    <property type="entry name" value="Lambda_DNA-bd_dom_sf"/>
</dbReference>
<dbReference type="Gene3D" id="1.10.260.40">
    <property type="entry name" value="lambda repressor-like DNA-binding domains"/>
    <property type="match status" value="1"/>
</dbReference>
<organism evidence="2 3">
    <name type="scientific">Pseudomonas tohonis</name>
    <dbReference type="NCBI Taxonomy" id="2725477"/>
    <lineage>
        <taxon>Bacteria</taxon>
        <taxon>Pseudomonadati</taxon>
        <taxon>Pseudomonadota</taxon>
        <taxon>Gammaproteobacteria</taxon>
        <taxon>Pseudomonadales</taxon>
        <taxon>Pseudomonadaceae</taxon>
        <taxon>Pseudomonas</taxon>
    </lineage>
</organism>
<gene>
    <name evidence="2" type="ORF">TUM20286_28220</name>
</gene>
<dbReference type="InterPro" id="IPR001387">
    <property type="entry name" value="Cro/C1-type_HTH"/>
</dbReference>
<evidence type="ECO:0000313" key="3">
    <source>
        <dbReference type="Proteomes" id="UP001054892"/>
    </source>
</evidence>
<name>A0ABQ4W0U2_9PSED</name>
<keyword evidence="3" id="KW-1185">Reference proteome</keyword>
<feature type="domain" description="HTH cro/C1-type" evidence="1">
    <location>
        <begin position="14"/>
        <end position="59"/>
    </location>
</feature>
<proteinExistence type="predicted"/>
<reference evidence="2 3" key="1">
    <citation type="submission" date="2021-12" db="EMBL/GenBank/DDBJ databases">
        <title>Characterization of novel class B3 metallo-beta-lactamase from novel Pseudomonas species.</title>
        <authorList>
            <person name="Yamada K."/>
            <person name="Aoki K."/>
            <person name="Ishii Y."/>
        </authorList>
    </citation>
    <scope>NUCLEOTIDE SEQUENCE [LARGE SCALE GENOMIC DNA]</scope>
    <source>
        <strain evidence="2 3">TUM20286</strain>
    </source>
</reference>
<protein>
    <submittedName>
        <fullName evidence="2">Transcriptional regulator</fullName>
    </submittedName>
</protein>
<dbReference type="SMART" id="SM00530">
    <property type="entry name" value="HTH_XRE"/>
    <property type="match status" value="1"/>
</dbReference>
<accession>A0ABQ4W0U2</accession>
<comment type="caution">
    <text evidence="2">The sequence shown here is derived from an EMBL/GenBank/DDBJ whole genome shotgun (WGS) entry which is preliminary data.</text>
</comment>
<dbReference type="SUPFAM" id="SSF47413">
    <property type="entry name" value="lambda repressor-like DNA-binding domains"/>
    <property type="match status" value="1"/>
</dbReference>
<evidence type="ECO:0000259" key="1">
    <source>
        <dbReference type="PROSITE" id="PS50943"/>
    </source>
</evidence>
<dbReference type="EMBL" id="BQKM01000005">
    <property type="protein sequence ID" value="GJN53070.1"/>
    <property type="molecule type" value="Genomic_DNA"/>
</dbReference>
<dbReference type="PROSITE" id="PS50943">
    <property type="entry name" value="HTH_CROC1"/>
    <property type="match status" value="1"/>
</dbReference>
<dbReference type="CDD" id="cd00093">
    <property type="entry name" value="HTH_XRE"/>
    <property type="match status" value="1"/>
</dbReference>
<evidence type="ECO:0000313" key="2">
    <source>
        <dbReference type="EMBL" id="GJN53070.1"/>
    </source>
</evidence>
<dbReference type="Pfam" id="PF13560">
    <property type="entry name" value="HTH_31"/>
    <property type="match status" value="1"/>
</dbReference>